<dbReference type="RefSeq" id="WP_336498959.1">
    <property type="nucleotide sequence ID" value="NZ_JBAWSY010000019.1"/>
</dbReference>
<proteinExistence type="predicted"/>
<comment type="caution">
    <text evidence="1">The sequence shown here is derived from an EMBL/GenBank/DDBJ whole genome shotgun (WGS) entry which is preliminary data.</text>
</comment>
<organism evidence="1 2">
    <name type="scientific">Psychrobacillus mangrovi</name>
    <dbReference type="NCBI Taxonomy" id="3117745"/>
    <lineage>
        <taxon>Bacteria</taxon>
        <taxon>Bacillati</taxon>
        <taxon>Bacillota</taxon>
        <taxon>Bacilli</taxon>
        <taxon>Bacillales</taxon>
        <taxon>Bacillaceae</taxon>
        <taxon>Psychrobacillus</taxon>
    </lineage>
</organism>
<protein>
    <recommendedName>
        <fullName evidence="3">Type 4 fimbrial biogenesis protein PilX N-terminal domain-containing protein</fullName>
    </recommendedName>
</protein>
<evidence type="ECO:0000313" key="2">
    <source>
        <dbReference type="Proteomes" id="UP001364890"/>
    </source>
</evidence>
<gene>
    <name evidence="1" type="ORF">WAX74_17430</name>
</gene>
<reference evidence="1 2" key="1">
    <citation type="submission" date="2024-01" db="EMBL/GenBank/DDBJ databases">
        <title>Seven novel Bacillus-like species.</title>
        <authorList>
            <person name="Liu G."/>
        </authorList>
    </citation>
    <scope>NUCLEOTIDE SEQUENCE [LARGE SCALE GENOMIC DNA]</scope>
    <source>
        <strain evidence="1 2">FJAT-51614</strain>
    </source>
</reference>
<name>A0ABU8F8S4_9BACI</name>
<dbReference type="EMBL" id="JBAWSY010000019">
    <property type="protein sequence ID" value="MEI4771411.1"/>
    <property type="molecule type" value="Genomic_DNA"/>
</dbReference>
<dbReference type="Proteomes" id="UP001364890">
    <property type="component" value="Unassembled WGS sequence"/>
</dbReference>
<accession>A0ABU8F8S4</accession>
<keyword evidence="2" id="KW-1185">Reference proteome</keyword>
<sequence>MLRLIQNEKGVLLPASILLLLFVSLSILSVSAAYQSKYRTYDSLELNNINATIKRIEIFNANKK</sequence>
<evidence type="ECO:0008006" key="3">
    <source>
        <dbReference type="Google" id="ProtNLM"/>
    </source>
</evidence>
<evidence type="ECO:0000313" key="1">
    <source>
        <dbReference type="EMBL" id="MEI4771411.1"/>
    </source>
</evidence>